<dbReference type="WBParaSite" id="HPLM_0001250001-mRNA-1">
    <property type="protein sequence ID" value="HPLM_0001250001-mRNA-1"/>
    <property type="gene ID" value="HPLM_0001250001"/>
</dbReference>
<dbReference type="EMBL" id="UZAF01017882">
    <property type="protein sequence ID" value="VDO45816.1"/>
    <property type="molecule type" value="Genomic_DNA"/>
</dbReference>
<protein>
    <submittedName>
        <fullName evidence="4">Capsid protein</fullName>
    </submittedName>
</protein>
<feature type="region of interest" description="Disordered" evidence="1">
    <location>
        <begin position="42"/>
        <end position="62"/>
    </location>
</feature>
<evidence type="ECO:0000313" key="4">
    <source>
        <dbReference type="WBParaSite" id="HPLM_0001250001-mRNA-1"/>
    </source>
</evidence>
<name>A0A0N4WMQ1_HAEPC</name>
<reference evidence="4" key="1">
    <citation type="submission" date="2017-02" db="UniProtKB">
        <authorList>
            <consortium name="WormBaseParasite"/>
        </authorList>
    </citation>
    <scope>IDENTIFICATION</scope>
</reference>
<organism evidence="4">
    <name type="scientific">Haemonchus placei</name>
    <name type="common">Barber's pole worm</name>
    <dbReference type="NCBI Taxonomy" id="6290"/>
    <lineage>
        <taxon>Eukaryota</taxon>
        <taxon>Metazoa</taxon>
        <taxon>Ecdysozoa</taxon>
        <taxon>Nematoda</taxon>
        <taxon>Chromadorea</taxon>
        <taxon>Rhabditida</taxon>
        <taxon>Rhabditina</taxon>
        <taxon>Rhabditomorpha</taxon>
        <taxon>Strongyloidea</taxon>
        <taxon>Trichostrongylidae</taxon>
        <taxon>Haemonchus</taxon>
    </lineage>
</organism>
<keyword evidence="3" id="KW-1185">Reference proteome</keyword>
<evidence type="ECO:0000313" key="2">
    <source>
        <dbReference type="EMBL" id="VDO45816.1"/>
    </source>
</evidence>
<evidence type="ECO:0000313" key="3">
    <source>
        <dbReference type="Proteomes" id="UP000268014"/>
    </source>
</evidence>
<dbReference type="Proteomes" id="UP000268014">
    <property type="component" value="Unassembled WGS sequence"/>
</dbReference>
<reference evidence="2 3" key="2">
    <citation type="submission" date="2018-11" db="EMBL/GenBank/DDBJ databases">
        <authorList>
            <consortium name="Pathogen Informatics"/>
        </authorList>
    </citation>
    <scope>NUCLEOTIDE SEQUENCE [LARGE SCALE GENOMIC DNA]</scope>
    <source>
        <strain evidence="2 3">MHpl1</strain>
    </source>
</reference>
<dbReference type="AlphaFoldDB" id="A0A0N4WMQ1"/>
<feature type="region of interest" description="Disordered" evidence="1">
    <location>
        <begin position="1"/>
        <end position="30"/>
    </location>
</feature>
<evidence type="ECO:0000256" key="1">
    <source>
        <dbReference type="SAM" id="MobiDB-lite"/>
    </source>
</evidence>
<gene>
    <name evidence="2" type="ORF">HPLM_LOCUS12492</name>
</gene>
<accession>A0A0N4WMQ1</accession>
<sequence>MSGRRRSRRRNSRSASPSEGSSPTSSQRKVATVVSVALANVDLSDQDSVERHARGIGSTAIT</sequence>
<proteinExistence type="predicted"/>
<feature type="compositionally biased region" description="Low complexity" evidence="1">
    <location>
        <begin position="13"/>
        <end position="26"/>
    </location>
</feature>
<feature type="compositionally biased region" description="Basic residues" evidence="1">
    <location>
        <begin position="1"/>
        <end position="12"/>
    </location>
</feature>